<name>A0ABU2HWJ4_9RHOB</name>
<gene>
    <name evidence="8" type="ORF">RGQ15_15485</name>
</gene>
<dbReference type="PANTHER" id="PTHR33452">
    <property type="entry name" value="OXIDOREDUCTASE CATD-RELATED"/>
    <property type="match status" value="1"/>
</dbReference>
<keyword evidence="4 7" id="KW-0812">Transmembrane</keyword>
<evidence type="ECO:0000256" key="2">
    <source>
        <dbReference type="ARBA" id="ARBA00006679"/>
    </source>
</evidence>
<keyword evidence="5 7" id="KW-1133">Transmembrane helix</keyword>
<evidence type="ECO:0000256" key="6">
    <source>
        <dbReference type="ARBA" id="ARBA00023136"/>
    </source>
</evidence>
<comment type="subcellular location">
    <subcellularLocation>
        <location evidence="1">Cell membrane</location>
        <topology evidence="1">Multi-pass membrane protein</topology>
    </subcellularLocation>
</comment>
<dbReference type="Proteomes" id="UP001269144">
    <property type="component" value="Unassembled WGS sequence"/>
</dbReference>
<keyword evidence="6 7" id="KW-0472">Membrane</keyword>
<comment type="similarity">
    <text evidence="2">Belongs to the DoxX family.</text>
</comment>
<feature type="transmembrane region" description="Helical" evidence="7">
    <location>
        <begin position="82"/>
        <end position="107"/>
    </location>
</feature>
<evidence type="ECO:0000256" key="7">
    <source>
        <dbReference type="SAM" id="Phobius"/>
    </source>
</evidence>
<comment type="caution">
    <text evidence="8">The sequence shown here is derived from an EMBL/GenBank/DDBJ whole genome shotgun (WGS) entry which is preliminary data.</text>
</comment>
<evidence type="ECO:0000256" key="4">
    <source>
        <dbReference type="ARBA" id="ARBA00022692"/>
    </source>
</evidence>
<dbReference type="InterPro" id="IPR032808">
    <property type="entry name" value="DoxX"/>
</dbReference>
<keyword evidence="3" id="KW-1003">Cell membrane</keyword>
<dbReference type="RefSeq" id="WP_311161448.1">
    <property type="nucleotide sequence ID" value="NZ_JAVQLW010000002.1"/>
</dbReference>
<evidence type="ECO:0000256" key="3">
    <source>
        <dbReference type="ARBA" id="ARBA00022475"/>
    </source>
</evidence>
<dbReference type="EMBL" id="JAVQLW010000002">
    <property type="protein sequence ID" value="MDS9468969.1"/>
    <property type="molecule type" value="Genomic_DNA"/>
</dbReference>
<dbReference type="InterPro" id="IPR051907">
    <property type="entry name" value="DoxX-like_oxidoreductase"/>
</dbReference>
<evidence type="ECO:0000256" key="5">
    <source>
        <dbReference type="ARBA" id="ARBA00022989"/>
    </source>
</evidence>
<evidence type="ECO:0000313" key="9">
    <source>
        <dbReference type="Proteomes" id="UP001269144"/>
    </source>
</evidence>
<accession>A0ABU2HWJ4</accession>
<sequence>MTIARLLNRFNAFVENLPWDVAALPLRLFPGLVFFASGRTKVDGFSIADSTWYLFEHEYALPLVPSHWAAVAATIAEHTLPVLLILGLATRFSALGLLMMTAVIQTFVYPEAWPTHGTWAACLIALALRGPGRLSLDRWLGLDGASLSSTHRGRTELAK</sequence>
<dbReference type="Pfam" id="PF07681">
    <property type="entry name" value="DoxX"/>
    <property type="match status" value="1"/>
</dbReference>
<proteinExistence type="inferred from homology"/>
<protein>
    <submittedName>
        <fullName evidence="8">DoxX family protein</fullName>
    </submittedName>
</protein>
<organism evidence="8 9">
    <name type="scientific">Paracoccus aurantius</name>
    <dbReference type="NCBI Taxonomy" id="3073814"/>
    <lineage>
        <taxon>Bacteria</taxon>
        <taxon>Pseudomonadati</taxon>
        <taxon>Pseudomonadota</taxon>
        <taxon>Alphaproteobacteria</taxon>
        <taxon>Rhodobacterales</taxon>
        <taxon>Paracoccaceae</taxon>
        <taxon>Paracoccus</taxon>
    </lineage>
</organism>
<keyword evidence="9" id="KW-1185">Reference proteome</keyword>
<evidence type="ECO:0000313" key="8">
    <source>
        <dbReference type="EMBL" id="MDS9468969.1"/>
    </source>
</evidence>
<reference evidence="9" key="1">
    <citation type="submission" date="2023-07" db="EMBL/GenBank/DDBJ databases">
        <title>Paracoccus sp. MBLB3053 whole genome sequence.</title>
        <authorList>
            <person name="Hwang C.Y."/>
            <person name="Cho E.-S."/>
            <person name="Seo M.-J."/>
        </authorList>
    </citation>
    <scope>NUCLEOTIDE SEQUENCE [LARGE SCALE GENOMIC DNA]</scope>
    <source>
        <strain evidence="9">MBLB3053</strain>
    </source>
</reference>
<dbReference type="PANTHER" id="PTHR33452:SF1">
    <property type="entry name" value="INNER MEMBRANE PROTEIN YPHA-RELATED"/>
    <property type="match status" value="1"/>
</dbReference>
<evidence type="ECO:0000256" key="1">
    <source>
        <dbReference type="ARBA" id="ARBA00004651"/>
    </source>
</evidence>